<accession>A0A942UNT5</accession>
<keyword evidence="4" id="KW-1185">Reference proteome</keyword>
<feature type="domain" description="Glycosyltransferase 2-like" evidence="2">
    <location>
        <begin position="5"/>
        <end position="143"/>
    </location>
</feature>
<gene>
    <name evidence="3" type="ORF">KHA91_18750</name>
</gene>
<dbReference type="InterPro" id="IPR001173">
    <property type="entry name" value="Glyco_trans_2-like"/>
</dbReference>
<dbReference type="RefSeq" id="WP_213099784.1">
    <property type="nucleotide sequence ID" value="NZ_JAGYPH010000004.1"/>
</dbReference>
<evidence type="ECO:0000313" key="3">
    <source>
        <dbReference type="EMBL" id="MBS4224755.1"/>
    </source>
</evidence>
<dbReference type="InterPro" id="IPR029044">
    <property type="entry name" value="Nucleotide-diphossugar_trans"/>
</dbReference>
<reference evidence="3 4" key="1">
    <citation type="submission" date="2021-05" db="EMBL/GenBank/DDBJ databases">
        <title>Novel Bacillus species.</title>
        <authorList>
            <person name="Liu G."/>
        </authorList>
    </citation>
    <scope>NUCLEOTIDE SEQUENCE [LARGE SCALE GENOMIC DNA]</scope>
    <source>
        <strain evidence="3 4">FJAT-49682</strain>
    </source>
</reference>
<comment type="similarity">
    <text evidence="1">Belongs to the glycosyltransferase 2 family.</text>
</comment>
<dbReference type="CDD" id="cd00761">
    <property type="entry name" value="Glyco_tranf_GTA_type"/>
    <property type="match status" value="1"/>
</dbReference>
<dbReference type="Proteomes" id="UP000676456">
    <property type="component" value="Unassembled WGS sequence"/>
</dbReference>
<name>A0A942UNT5_9BACI</name>
<dbReference type="AlphaFoldDB" id="A0A942UNT5"/>
<organism evidence="3 4">
    <name type="scientific">Lederbergia citrea</name>
    <dbReference type="NCBI Taxonomy" id="2833581"/>
    <lineage>
        <taxon>Bacteria</taxon>
        <taxon>Bacillati</taxon>
        <taxon>Bacillota</taxon>
        <taxon>Bacilli</taxon>
        <taxon>Bacillales</taxon>
        <taxon>Bacillaceae</taxon>
        <taxon>Lederbergia</taxon>
    </lineage>
</organism>
<evidence type="ECO:0000256" key="1">
    <source>
        <dbReference type="ARBA" id="ARBA00006739"/>
    </source>
</evidence>
<dbReference type="PANTHER" id="PTHR22916">
    <property type="entry name" value="GLYCOSYLTRANSFERASE"/>
    <property type="match status" value="1"/>
</dbReference>
<dbReference type="Gene3D" id="3.90.550.10">
    <property type="entry name" value="Spore Coat Polysaccharide Biosynthesis Protein SpsA, Chain A"/>
    <property type="match status" value="1"/>
</dbReference>
<dbReference type="PANTHER" id="PTHR22916:SF3">
    <property type="entry name" value="UDP-GLCNAC:BETAGAL BETA-1,3-N-ACETYLGLUCOSAMINYLTRANSFERASE-LIKE PROTEIN 1"/>
    <property type="match status" value="1"/>
</dbReference>
<dbReference type="Pfam" id="PF00535">
    <property type="entry name" value="Glycos_transf_2"/>
    <property type="match status" value="1"/>
</dbReference>
<dbReference type="GO" id="GO:0016758">
    <property type="term" value="F:hexosyltransferase activity"/>
    <property type="evidence" value="ECO:0007669"/>
    <property type="project" value="UniProtKB-ARBA"/>
</dbReference>
<evidence type="ECO:0000313" key="4">
    <source>
        <dbReference type="Proteomes" id="UP000676456"/>
    </source>
</evidence>
<keyword evidence="3" id="KW-0808">Transferase</keyword>
<comment type="caution">
    <text evidence="3">The sequence shown here is derived from an EMBL/GenBank/DDBJ whole genome shotgun (WGS) entry which is preliminary data.</text>
</comment>
<keyword evidence="3" id="KW-0328">Glycosyltransferase</keyword>
<proteinExistence type="inferred from homology"/>
<dbReference type="EMBL" id="JAGYPN010000004">
    <property type="protein sequence ID" value="MBS4224755.1"/>
    <property type="molecule type" value="Genomic_DNA"/>
</dbReference>
<dbReference type="EC" id="2.4.-.-" evidence="3"/>
<sequence>MGRVSVIVPIYNAEKTLDKCIRSILKQTFGDFELILVNDGSTDNSLSVCEKYKQKDSRILVIDKKNEGSIATRRKGVECSNSNNIMFVDADDWIDKQMIETLYNELISNNLDIVVCNSFDVFGNGHIIKRKYDSYFFNREKIYNNEEIKREIVPSYFHYGNAFPASLWGKLYRKELLIDGGRFLERIHFFGDDLFYNLEILMKAKRVKIIEAPLYYYRMGGFTNSYMPYYFDDVFNGYQIQKEIINEYYLETKQEQYNGISIMLLYLFRNGLYNFFYGNLDETNIKSLIGEYVSNRNVIESLNNVGSQENFSIDYINAIRNQDIDFLYSIGENMFKRKRTKRAIKSFLTKLSFV</sequence>
<evidence type="ECO:0000259" key="2">
    <source>
        <dbReference type="Pfam" id="PF00535"/>
    </source>
</evidence>
<protein>
    <submittedName>
        <fullName evidence="3">Glycosyltransferase</fullName>
        <ecNumber evidence="3">2.4.-.-</ecNumber>
    </submittedName>
</protein>
<dbReference type="SUPFAM" id="SSF53448">
    <property type="entry name" value="Nucleotide-diphospho-sugar transferases"/>
    <property type="match status" value="1"/>
</dbReference>